<dbReference type="RefSeq" id="XP_009844338.1">
    <property type="nucleotide sequence ID" value="XM_009846036.1"/>
</dbReference>
<sequence length="531" mass="59292">MMHIQRNDVDDLVLNGLGTPELWHNLSEELQGVKVLEHPRVPKKVLIKAIRMQTIAMRCMAGEFDQLRDRLEAVEKDTAHGQKQLEKVNTKVLALEAALDGAKKRVVELEADIVKESKRIDAVEGLEGQLKNVRDELKFVDKAVENQKVEFGVFATRVEHEVVAVRAAVDATKASVVALESKMEEEVEVKVLTSEDILHGNMPLSRWFDQYADDNRRREDILKDTSDKFAKQSRGIHDMMNDTRKALDDNTSAVEDVQRALIEKADRVKVDLIIESKYEEIIEQLQKAMTAISEDEDEFKRNCRDLQDLVQNLSASKADKKDLLEVKEQVLYDSRVRQQVENLRAFIDLKMNREDVLSALTNKADKDEMQLLLKTLSDSMYAAVSKSTSLSQEPETAFLTKNSIHKRPGALPSLEKDRCLACNSVLASGLLNGPPPMGSTYGGGFQTAAPGYDKGKGASMMLKPPLPSLNFDSYLLGMDGHVYHGDVDAPQPAPLVQSASDLSAKLLVKVLSPNQTIDRRHERPRSSGGGR</sequence>
<evidence type="ECO:0000313" key="2">
    <source>
        <dbReference type="EMBL" id="ETV66149.1"/>
    </source>
</evidence>
<dbReference type="GeneID" id="20819298"/>
<organism evidence="2">
    <name type="scientific">Aphanomyces astaci</name>
    <name type="common">Crayfish plague agent</name>
    <dbReference type="NCBI Taxonomy" id="112090"/>
    <lineage>
        <taxon>Eukaryota</taxon>
        <taxon>Sar</taxon>
        <taxon>Stramenopiles</taxon>
        <taxon>Oomycota</taxon>
        <taxon>Saprolegniomycetes</taxon>
        <taxon>Saprolegniales</taxon>
        <taxon>Verrucalvaceae</taxon>
        <taxon>Aphanomyces</taxon>
    </lineage>
</organism>
<feature type="coiled-coil region" evidence="1">
    <location>
        <begin position="57"/>
        <end position="150"/>
    </location>
</feature>
<keyword evidence="1" id="KW-0175">Coiled coil</keyword>
<proteinExistence type="predicted"/>
<dbReference type="EMBL" id="KI913216">
    <property type="protein sequence ID" value="ETV66149.1"/>
    <property type="molecule type" value="Genomic_DNA"/>
</dbReference>
<evidence type="ECO:0000256" key="1">
    <source>
        <dbReference type="SAM" id="Coils"/>
    </source>
</evidence>
<gene>
    <name evidence="2" type="ORF">H257_17302</name>
</gene>
<dbReference type="Gene3D" id="1.10.287.1490">
    <property type="match status" value="1"/>
</dbReference>
<dbReference type="VEuPathDB" id="FungiDB:H257_17302"/>
<accession>W4FH15</accession>
<reference evidence="2" key="1">
    <citation type="submission" date="2013-12" db="EMBL/GenBank/DDBJ databases">
        <title>The Genome Sequence of Aphanomyces astaci APO3.</title>
        <authorList>
            <consortium name="The Broad Institute Genomics Platform"/>
            <person name="Russ C."/>
            <person name="Tyler B."/>
            <person name="van West P."/>
            <person name="Dieguez-Uribeondo J."/>
            <person name="Young S.K."/>
            <person name="Zeng Q."/>
            <person name="Gargeya S."/>
            <person name="Fitzgerald M."/>
            <person name="Abouelleil A."/>
            <person name="Alvarado L."/>
            <person name="Chapman S.B."/>
            <person name="Gainer-Dewar J."/>
            <person name="Goldberg J."/>
            <person name="Griggs A."/>
            <person name="Gujja S."/>
            <person name="Hansen M."/>
            <person name="Howarth C."/>
            <person name="Imamovic A."/>
            <person name="Ireland A."/>
            <person name="Larimer J."/>
            <person name="McCowan C."/>
            <person name="Murphy C."/>
            <person name="Pearson M."/>
            <person name="Poon T.W."/>
            <person name="Priest M."/>
            <person name="Roberts A."/>
            <person name="Saif S."/>
            <person name="Shea T."/>
            <person name="Sykes S."/>
            <person name="Wortman J."/>
            <person name="Nusbaum C."/>
            <person name="Birren B."/>
        </authorList>
    </citation>
    <scope>NUCLEOTIDE SEQUENCE [LARGE SCALE GENOMIC DNA]</scope>
    <source>
        <strain evidence="2">APO3</strain>
    </source>
</reference>
<dbReference type="OrthoDB" id="71637at2759"/>
<dbReference type="AlphaFoldDB" id="W4FH15"/>
<protein>
    <submittedName>
        <fullName evidence="2">Uncharacterized protein</fullName>
    </submittedName>
</protein>
<name>W4FH15_APHAT</name>